<proteinExistence type="predicted"/>
<dbReference type="Proteomes" id="UP001148838">
    <property type="component" value="Unassembled WGS sequence"/>
</dbReference>
<gene>
    <name evidence="1" type="ORF">ANN_14511</name>
</gene>
<reference evidence="1 2" key="1">
    <citation type="journal article" date="2022" name="Allergy">
        <title>Genome assembly and annotation of Periplaneta americana reveal a comprehensive cockroach allergen profile.</title>
        <authorList>
            <person name="Wang L."/>
            <person name="Xiong Q."/>
            <person name="Saelim N."/>
            <person name="Wang L."/>
            <person name="Nong W."/>
            <person name="Wan A.T."/>
            <person name="Shi M."/>
            <person name="Liu X."/>
            <person name="Cao Q."/>
            <person name="Hui J.H.L."/>
            <person name="Sookrung N."/>
            <person name="Leung T.F."/>
            <person name="Tungtrongchitr A."/>
            <person name="Tsui S.K.W."/>
        </authorList>
    </citation>
    <scope>NUCLEOTIDE SEQUENCE [LARGE SCALE GENOMIC DNA]</scope>
    <source>
        <strain evidence="1">PWHHKU_190912</strain>
    </source>
</reference>
<organism evidence="1 2">
    <name type="scientific">Periplaneta americana</name>
    <name type="common">American cockroach</name>
    <name type="synonym">Blatta americana</name>
    <dbReference type="NCBI Taxonomy" id="6978"/>
    <lineage>
        <taxon>Eukaryota</taxon>
        <taxon>Metazoa</taxon>
        <taxon>Ecdysozoa</taxon>
        <taxon>Arthropoda</taxon>
        <taxon>Hexapoda</taxon>
        <taxon>Insecta</taxon>
        <taxon>Pterygota</taxon>
        <taxon>Neoptera</taxon>
        <taxon>Polyneoptera</taxon>
        <taxon>Dictyoptera</taxon>
        <taxon>Blattodea</taxon>
        <taxon>Blattoidea</taxon>
        <taxon>Blattidae</taxon>
        <taxon>Blattinae</taxon>
        <taxon>Periplaneta</taxon>
    </lineage>
</organism>
<dbReference type="EMBL" id="JAJSOF020000019">
    <property type="protein sequence ID" value="KAJ4438564.1"/>
    <property type="molecule type" value="Genomic_DNA"/>
</dbReference>
<protein>
    <submittedName>
        <fullName evidence="1">Uncharacterized protein</fullName>
    </submittedName>
</protein>
<comment type="caution">
    <text evidence="1">The sequence shown here is derived from an EMBL/GenBank/DDBJ whole genome shotgun (WGS) entry which is preliminary data.</text>
</comment>
<keyword evidence="2" id="KW-1185">Reference proteome</keyword>
<evidence type="ECO:0000313" key="1">
    <source>
        <dbReference type="EMBL" id="KAJ4438564.1"/>
    </source>
</evidence>
<name>A0ABQ8SWI9_PERAM</name>
<sequence length="91" mass="9863">MAGLCEGGNESPGSLKAISEIGTDGGLCESGNEPPSSLKAISKWKEIDAPEFKRCNVFAKLRRPQLREKKSKKSLQHALDVYVMELAASDN</sequence>
<accession>A0ABQ8SWI9</accession>
<evidence type="ECO:0000313" key="2">
    <source>
        <dbReference type="Proteomes" id="UP001148838"/>
    </source>
</evidence>